<feature type="region of interest" description="Disordered" evidence="1">
    <location>
        <begin position="185"/>
        <end position="273"/>
    </location>
</feature>
<feature type="region of interest" description="Disordered" evidence="1">
    <location>
        <begin position="316"/>
        <end position="375"/>
    </location>
</feature>
<feature type="region of interest" description="Disordered" evidence="1">
    <location>
        <begin position="906"/>
        <end position="953"/>
    </location>
</feature>
<dbReference type="STRING" id="1314778.A0A5C3P2M4"/>
<feature type="compositionally biased region" description="Basic and acidic residues" evidence="1">
    <location>
        <begin position="511"/>
        <end position="526"/>
    </location>
</feature>
<feature type="region of interest" description="Disordered" evidence="1">
    <location>
        <begin position="402"/>
        <end position="468"/>
    </location>
</feature>
<sequence>MPAVNAPRLSDNAAAANTPVREVVFVLATPEDGEIVENATHASTATMGTDAANASPASTTSLPSVIEETPLPATQVAVGFHAYWGTSQSPTTLAIGARRAQRRANAAPYPVTPARNSTRASATPRGVASDTSADLWAQVGSPPLFRTPLPAEASDFDLRPANKDAEGTRTASTAAEAVVDDVELAGKQPSPTVRAPTQSNASKRVWRGSPSTIESRVRGRNKRFRASLPDERELAQDNPSLLANPWALSSDEEGEEERAAACKKGPQATSTPVLRAVSPSGLLHVPSDDEFFLDNANTSGCPPTPHCQQNSSFIERLRRSAEEASRRENPISSRVAIDRASHASPRQSTMGGSSPLPPSSPISIDSPTNSARSRADHEALDLLATNRARLHSLLDQDGLESSRVLKESRSRNGQAARGRDPAVRNAAAPANGNRLGRPEDGSASQVRALSRHQATHRGTQAEQDGRAHYVPLPNTRAALYLQEQIEARAAALVRPSLAPGRAYRANETLSVEEKTSGPHQDARSVESTRSPMSISSLLASPSHGQRMETDRELTTPPRQRKSWMETVLTSSRATSPAPRSPGSPTPIPPYYENAGYAVPNALPTALTAAAPEIDRPMTGDHRATARVHRDDPEALIRGTSQRWMSAIWSDPENTTVLVEVFNLLFSDNIQTNRVIVETLKQATYLISGERNVSIVPPDLDDVHPRRSRDAPRVWAIRGLSPAGEEAMLSRFPWSFRAISFFTYKRTVAPDTWIMSLDGFFDEDTHAIASAVREVLQEDMQWERLITLTRSHPELRHLPGRERAKAILDSIVVRTWRLSNQNVVASVHIRPPTYDIPRWREWATGLRSRTYGNFTNGTGIVRRVANCLGCNSVDHPAYLCPFHDLPGWKGPRAGAGTYSSIVQPALPQNGHAQTQNGTAPTRGAPHARGGYPARGGFRTPARRQTRAAHRQTRN</sequence>
<accession>A0A5C3P2M4</accession>
<dbReference type="Proteomes" id="UP000308197">
    <property type="component" value="Unassembled WGS sequence"/>
</dbReference>
<feature type="compositionally biased region" description="Polar residues" evidence="1">
    <location>
        <begin position="189"/>
        <end position="202"/>
    </location>
</feature>
<feature type="compositionally biased region" description="Polar residues" evidence="1">
    <location>
        <begin position="527"/>
        <end position="543"/>
    </location>
</feature>
<feature type="compositionally biased region" description="Pro residues" evidence="1">
    <location>
        <begin position="578"/>
        <end position="588"/>
    </location>
</feature>
<evidence type="ECO:0000256" key="1">
    <source>
        <dbReference type="SAM" id="MobiDB-lite"/>
    </source>
</evidence>
<evidence type="ECO:0000313" key="2">
    <source>
        <dbReference type="EMBL" id="TFK83512.1"/>
    </source>
</evidence>
<evidence type="ECO:0000313" key="3">
    <source>
        <dbReference type="Proteomes" id="UP000308197"/>
    </source>
</evidence>
<dbReference type="AlphaFoldDB" id="A0A5C3P2M4"/>
<feature type="compositionally biased region" description="Polar residues" evidence="1">
    <location>
        <begin position="909"/>
        <end position="918"/>
    </location>
</feature>
<feature type="region of interest" description="Disordered" evidence="1">
    <location>
        <begin position="104"/>
        <end position="126"/>
    </location>
</feature>
<proteinExistence type="predicted"/>
<feature type="compositionally biased region" description="Basic and acidic residues" evidence="1">
    <location>
        <begin position="316"/>
        <end position="329"/>
    </location>
</feature>
<keyword evidence="3" id="KW-1185">Reference proteome</keyword>
<protein>
    <submittedName>
        <fullName evidence="2">Uncharacterized protein</fullName>
    </submittedName>
</protein>
<organism evidence="2 3">
    <name type="scientific">Polyporus arcularius HHB13444</name>
    <dbReference type="NCBI Taxonomy" id="1314778"/>
    <lineage>
        <taxon>Eukaryota</taxon>
        <taxon>Fungi</taxon>
        <taxon>Dikarya</taxon>
        <taxon>Basidiomycota</taxon>
        <taxon>Agaricomycotina</taxon>
        <taxon>Agaricomycetes</taxon>
        <taxon>Polyporales</taxon>
        <taxon>Polyporaceae</taxon>
        <taxon>Polyporus</taxon>
    </lineage>
</organism>
<dbReference type="EMBL" id="ML211388">
    <property type="protein sequence ID" value="TFK83512.1"/>
    <property type="molecule type" value="Genomic_DNA"/>
</dbReference>
<dbReference type="InParanoid" id="A0A5C3P2M4"/>
<gene>
    <name evidence="2" type="ORF">K466DRAFT_567800</name>
</gene>
<name>A0A5C3P2M4_9APHY</name>
<feature type="compositionally biased region" description="Basic residues" evidence="1">
    <location>
        <begin position="939"/>
        <end position="953"/>
    </location>
</feature>
<reference evidence="2 3" key="1">
    <citation type="journal article" date="2019" name="Nat. Ecol. Evol.">
        <title>Megaphylogeny resolves global patterns of mushroom evolution.</title>
        <authorList>
            <person name="Varga T."/>
            <person name="Krizsan K."/>
            <person name="Foldi C."/>
            <person name="Dima B."/>
            <person name="Sanchez-Garcia M."/>
            <person name="Sanchez-Ramirez S."/>
            <person name="Szollosi G.J."/>
            <person name="Szarkandi J.G."/>
            <person name="Papp V."/>
            <person name="Albert L."/>
            <person name="Andreopoulos W."/>
            <person name="Angelini C."/>
            <person name="Antonin V."/>
            <person name="Barry K.W."/>
            <person name="Bougher N.L."/>
            <person name="Buchanan P."/>
            <person name="Buyck B."/>
            <person name="Bense V."/>
            <person name="Catcheside P."/>
            <person name="Chovatia M."/>
            <person name="Cooper J."/>
            <person name="Damon W."/>
            <person name="Desjardin D."/>
            <person name="Finy P."/>
            <person name="Geml J."/>
            <person name="Haridas S."/>
            <person name="Hughes K."/>
            <person name="Justo A."/>
            <person name="Karasinski D."/>
            <person name="Kautmanova I."/>
            <person name="Kiss B."/>
            <person name="Kocsube S."/>
            <person name="Kotiranta H."/>
            <person name="LaButti K.M."/>
            <person name="Lechner B.E."/>
            <person name="Liimatainen K."/>
            <person name="Lipzen A."/>
            <person name="Lukacs Z."/>
            <person name="Mihaltcheva S."/>
            <person name="Morgado L.N."/>
            <person name="Niskanen T."/>
            <person name="Noordeloos M.E."/>
            <person name="Ohm R.A."/>
            <person name="Ortiz-Santana B."/>
            <person name="Ovrebo C."/>
            <person name="Racz N."/>
            <person name="Riley R."/>
            <person name="Savchenko A."/>
            <person name="Shiryaev A."/>
            <person name="Soop K."/>
            <person name="Spirin V."/>
            <person name="Szebenyi C."/>
            <person name="Tomsovsky M."/>
            <person name="Tulloss R.E."/>
            <person name="Uehling J."/>
            <person name="Grigoriev I.V."/>
            <person name="Vagvolgyi C."/>
            <person name="Papp T."/>
            <person name="Martin F.M."/>
            <person name="Miettinen O."/>
            <person name="Hibbett D.S."/>
            <person name="Nagy L.G."/>
        </authorList>
    </citation>
    <scope>NUCLEOTIDE SEQUENCE [LARGE SCALE GENOMIC DNA]</scope>
    <source>
        <strain evidence="2 3">HHB13444</strain>
    </source>
</reference>
<feature type="region of interest" description="Disordered" evidence="1">
    <location>
        <begin position="508"/>
        <end position="588"/>
    </location>
</feature>